<organism evidence="1 2">
    <name type="scientific">Entomophthora muscae</name>
    <dbReference type="NCBI Taxonomy" id="34485"/>
    <lineage>
        <taxon>Eukaryota</taxon>
        <taxon>Fungi</taxon>
        <taxon>Fungi incertae sedis</taxon>
        <taxon>Zoopagomycota</taxon>
        <taxon>Entomophthoromycotina</taxon>
        <taxon>Entomophthoromycetes</taxon>
        <taxon>Entomophthorales</taxon>
        <taxon>Entomophthoraceae</taxon>
        <taxon>Entomophthora</taxon>
    </lineage>
</organism>
<proteinExistence type="predicted"/>
<keyword evidence="2" id="KW-1185">Reference proteome</keyword>
<dbReference type="Proteomes" id="UP001165960">
    <property type="component" value="Unassembled WGS sequence"/>
</dbReference>
<comment type="caution">
    <text evidence="1">The sequence shown here is derived from an EMBL/GenBank/DDBJ whole genome shotgun (WGS) entry which is preliminary data.</text>
</comment>
<protein>
    <submittedName>
        <fullName evidence="1">Uncharacterized protein</fullName>
    </submittedName>
</protein>
<evidence type="ECO:0000313" key="2">
    <source>
        <dbReference type="Proteomes" id="UP001165960"/>
    </source>
</evidence>
<name>A0ACC2SVB7_9FUNG</name>
<reference evidence="1" key="1">
    <citation type="submission" date="2022-04" db="EMBL/GenBank/DDBJ databases">
        <title>Genome of the entomopathogenic fungus Entomophthora muscae.</title>
        <authorList>
            <person name="Elya C."/>
            <person name="Lovett B.R."/>
            <person name="Lee E."/>
            <person name="Macias A.M."/>
            <person name="Hajek A.E."/>
            <person name="De Bivort B.L."/>
            <person name="Kasson M.T."/>
            <person name="De Fine Licht H.H."/>
            <person name="Stajich J.E."/>
        </authorList>
    </citation>
    <scope>NUCLEOTIDE SEQUENCE</scope>
    <source>
        <strain evidence="1">Berkeley</strain>
    </source>
</reference>
<sequence length="304" mass="33578">MKAGFRRGFSNQSHTLHSHKITLRNNLHQVFIDFKAAYDTVPMCQVLQTLTVCGAPLGLISLIISLFMNGGSKIVVNGALTLAVLKECGHRDPVQLQHALNVLSAWSHNNVVPSYTYLGFSQYPNDINFTQLTLEKCTKVTMSPTSIFGFADHWPAIARTSVQLNYRLSLLCLANSFAHSPVITQAIADLKALHKLALTWCIGFFQHTTQVSAITAIVEPVHQMTHLAIRFSKHIEYTASNNPICLICPWTTRGDVITRSCSDNFPGSLVNSKSFAMLACALPVLPIVCGQDALTLTYCFRAYH</sequence>
<gene>
    <name evidence="1" type="ORF">DSO57_1010545</name>
</gene>
<dbReference type="EMBL" id="QTSX02004295">
    <property type="protein sequence ID" value="KAJ9066334.1"/>
    <property type="molecule type" value="Genomic_DNA"/>
</dbReference>
<evidence type="ECO:0000313" key="1">
    <source>
        <dbReference type="EMBL" id="KAJ9066334.1"/>
    </source>
</evidence>
<accession>A0ACC2SVB7</accession>